<dbReference type="SUPFAM" id="SSF53335">
    <property type="entry name" value="S-adenosyl-L-methionine-dependent methyltransferases"/>
    <property type="match status" value="1"/>
</dbReference>
<dbReference type="InterPro" id="IPR029063">
    <property type="entry name" value="SAM-dependent_MTases_sf"/>
</dbReference>
<dbReference type="EMBL" id="AZMM01015819">
    <property type="protein sequence ID" value="ETJ29656.1"/>
    <property type="molecule type" value="Genomic_DNA"/>
</dbReference>
<organism evidence="1">
    <name type="scientific">human gut metagenome</name>
    <dbReference type="NCBI Taxonomy" id="408170"/>
    <lineage>
        <taxon>unclassified sequences</taxon>
        <taxon>metagenomes</taxon>
        <taxon>organismal metagenomes</taxon>
    </lineage>
</organism>
<gene>
    <name evidence="1" type="ORF">Q604_UNBC15819G0001</name>
</gene>
<proteinExistence type="predicted"/>
<reference evidence="1" key="1">
    <citation type="submission" date="2013-12" db="EMBL/GenBank/DDBJ databases">
        <title>A Varibaculum cambriense genome reconstructed from a premature infant gut community with otherwise low bacterial novelty that shifts toward anaerobic metabolism during the third week of life.</title>
        <authorList>
            <person name="Brown C.T."/>
            <person name="Sharon I."/>
            <person name="Thomas B.C."/>
            <person name="Castelle C.J."/>
            <person name="Morowitz M.J."/>
            <person name="Banfield J.F."/>
        </authorList>
    </citation>
    <scope>NUCLEOTIDE SEQUENCE</scope>
</reference>
<comment type="caution">
    <text evidence="1">The sequence shown here is derived from an EMBL/GenBank/DDBJ whole genome shotgun (WGS) entry which is preliminary data.</text>
</comment>
<dbReference type="AlphaFoldDB" id="W1XHN7"/>
<dbReference type="CDD" id="cd02440">
    <property type="entry name" value="AdoMet_MTases"/>
    <property type="match status" value="1"/>
</dbReference>
<feature type="non-terminal residue" evidence="1">
    <location>
        <position position="1"/>
    </location>
</feature>
<sequence length="47" mass="5108">KYKYAKVLDIGAGTGNLTNIASKIGYNIVGVEPNIKMRKIASENIQI</sequence>
<name>W1XHN7_9ZZZZ</name>
<dbReference type="Pfam" id="PF13489">
    <property type="entry name" value="Methyltransf_23"/>
    <property type="match status" value="1"/>
</dbReference>
<evidence type="ECO:0000313" key="1">
    <source>
        <dbReference type="EMBL" id="ETJ29656.1"/>
    </source>
</evidence>
<accession>W1XHN7</accession>
<dbReference type="Gene3D" id="3.40.50.150">
    <property type="entry name" value="Vaccinia Virus protein VP39"/>
    <property type="match status" value="1"/>
</dbReference>
<protein>
    <submittedName>
        <fullName evidence="1">Cysteine synthase</fullName>
    </submittedName>
</protein>